<dbReference type="EMBL" id="UINC01039292">
    <property type="protein sequence ID" value="SVB37569.1"/>
    <property type="molecule type" value="Genomic_DNA"/>
</dbReference>
<organism evidence="2">
    <name type="scientific">marine metagenome</name>
    <dbReference type="NCBI Taxonomy" id="408172"/>
    <lineage>
        <taxon>unclassified sequences</taxon>
        <taxon>metagenomes</taxon>
        <taxon>ecological metagenomes</taxon>
    </lineage>
</organism>
<evidence type="ECO:0000259" key="1">
    <source>
        <dbReference type="Pfam" id="PF01261"/>
    </source>
</evidence>
<dbReference type="InterPro" id="IPR013022">
    <property type="entry name" value="Xyl_isomerase-like_TIM-brl"/>
</dbReference>
<evidence type="ECO:0000313" key="2">
    <source>
        <dbReference type="EMBL" id="SVB37569.1"/>
    </source>
</evidence>
<feature type="domain" description="Xylose isomerase-like TIM barrel" evidence="1">
    <location>
        <begin position="74"/>
        <end position="248"/>
    </location>
</feature>
<feature type="non-terminal residue" evidence="2">
    <location>
        <position position="1"/>
    </location>
</feature>
<dbReference type="InterPro" id="IPR050312">
    <property type="entry name" value="IolE/XylAMocC-like"/>
</dbReference>
<dbReference type="Gene3D" id="3.20.20.150">
    <property type="entry name" value="Divalent-metal-dependent TIM barrel enzymes"/>
    <property type="match status" value="1"/>
</dbReference>
<dbReference type="AlphaFoldDB" id="A0A382DHE6"/>
<proteinExistence type="predicted"/>
<dbReference type="Pfam" id="PF01261">
    <property type="entry name" value="AP_endonuc_2"/>
    <property type="match status" value="1"/>
</dbReference>
<name>A0A382DHE6_9ZZZZ</name>
<dbReference type="PANTHER" id="PTHR12110">
    <property type="entry name" value="HYDROXYPYRUVATE ISOMERASE"/>
    <property type="match status" value="1"/>
</dbReference>
<reference evidence="2" key="1">
    <citation type="submission" date="2018-05" db="EMBL/GenBank/DDBJ databases">
        <authorList>
            <person name="Lanie J.A."/>
            <person name="Ng W.-L."/>
            <person name="Kazmierczak K.M."/>
            <person name="Andrzejewski T.M."/>
            <person name="Davidsen T.M."/>
            <person name="Wayne K.J."/>
            <person name="Tettelin H."/>
            <person name="Glass J.I."/>
            <person name="Rusch D."/>
            <person name="Podicherti R."/>
            <person name="Tsui H.-C.T."/>
            <person name="Winkler M.E."/>
        </authorList>
    </citation>
    <scope>NUCLEOTIDE SEQUENCE</scope>
</reference>
<accession>A0A382DHE6</accession>
<protein>
    <recommendedName>
        <fullName evidence="1">Xylose isomerase-like TIM barrel domain-containing protein</fullName>
    </recommendedName>
</protein>
<sequence length="256" mass="28747">WSLGNDITVLEQVMIASGMTHLHLSLDPALSADNRDYLNSIEKNQWQPTASMIGFSQEDYSTLETIKKTGGIVPDQYWGKNKEKILQAIELTASLNIKFLTFHFGFIDNFDDELREKVRFLADVAEQNNIMILMESGQESAESLKDFLVELSHPALGVNFDPANMILYDKGDPVSALETLTPWVKHIHIKDARRSAVAGQWGEEVPWGDGDCDNDEFLKTLNRIGYQGALAIEREAGSKRLEDIQHAALSLSQFSF</sequence>
<dbReference type="PANTHER" id="PTHR12110:SF41">
    <property type="entry name" value="INOSOSE DEHYDRATASE"/>
    <property type="match status" value="1"/>
</dbReference>
<gene>
    <name evidence="2" type="ORF">METZ01_LOCUS190423</name>
</gene>
<dbReference type="InterPro" id="IPR036237">
    <property type="entry name" value="Xyl_isomerase-like_sf"/>
</dbReference>
<dbReference type="SUPFAM" id="SSF51658">
    <property type="entry name" value="Xylose isomerase-like"/>
    <property type="match status" value="1"/>
</dbReference>